<sequence>MRTPLIAVTLLICASSGAQATEKIWPLLLPGQYHVDEAPTQPGHGWLALTARNAVWHLEPTHLQANRVYDPVLDPDEQSKTGIELTSADSTAIAYLRLPGLVPGQLTTARLLRGELEQPITDESPSPRLLFGGREYDFVRAGETISLRSGTQSSVLEGLVAGDVNSDNGVSLRWAGDLDGDGELDLLMSYTRYNQSGACLFLTQGTPDKVLIRPTACHGGVGC</sequence>
<name>A0A6M8FEV2_9GAMM</name>
<dbReference type="InterPro" id="IPR028994">
    <property type="entry name" value="Integrin_alpha_N"/>
</dbReference>
<evidence type="ECO:0000256" key="1">
    <source>
        <dbReference type="SAM" id="SignalP"/>
    </source>
</evidence>
<dbReference type="KEGG" id="pcam:HNE05_03805"/>
<evidence type="ECO:0000313" key="2">
    <source>
        <dbReference type="EMBL" id="QKE62519.1"/>
    </source>
</evidence>
<keyword evidence="1" id="KW-0732">Signal</keyword>
<proteinExistence type="predicted"/>
<gene>
    <name evidence="2" type="ORF">HNE05_03805</name>
</gene>
<reference evidence="2" key="1">
    <citation type="submission" date="2020-07" db="EMBL/GenBank/DDBJ databases">
        <title>Nitrate ammonifying Pseudomonas campi sp. nov. isolated from German agricultural grassland.</title>
        <authorList>
            <person name="Timsy T."/>
            <person name="Ulrich A."/>
            <person name="Spanner T."/>
            <person name="Foesel B."/>
            <person name="Kolb S."/>
            <person name="Horn M.A."/>
            <person name="Behrendt U."/>
        </authorList>
    </citation>
    <scope>NUCLEOTIDE SEQUENCE</scope>
    <source>
        <strain evidence="2">S1-A32-2</strain>
    </source>
</reference>
<feature type="chain" id="PRO_5026930481" description="VCBS repeat-containing protein" evidence="1">
    <location>
        <begin position="21"/>
        <end position="223"/>
    </location>
</feature>
<dbReference type="RefSeq" id="WP_173204390.1">
    <property type="nucleotide sequence ID" value="NZ_CP053697.2"/>
</dbReference>
<keyword evidence="3" id="KW-1185">Reference proteome</keyword>
<dbReference type="EMBL" id="CP053697">
    <property type="protein sequence ID" value="QKE62519.1"/>
    <property type="molecule type" value="Genomic_DNA"/>
</dbReference>
<dbReference type="Proteomes" id="UP000501379">
    <property type="component" value="Chromosome"/>
</dbReference>
<dbReference type="AlphaFoldDB" id="A0A6M8FEV2"/>
<protein>
    <recommendedName>
        <fullName evidence="4">VCBS repeat-containing protein</fullName>
    </recommendedName>
</protein>
<evidence type="ECO:0000313" key="3">
    <source>
        <dbReference type="Proteomes" id="UP000501379"/>
    </source>
</evidence>
<organism evidence="2 3">
    <name type="scientific">Aquipseudomonas campi</name>
    <dbReference type="NCBI Taxonomy" id="2731681"/>
    <lineage>
        <taxon>Bacteria</taxon>
        <taxon>Pseudomonadati</taxon>
        <taxon>Pseudomonadota</taxon>
        <taxon>Gammaproteobacteria</taxon>
        <taxon>Pseudomonadales</taxon>
        <taxon>Pseudomonadaceae</taxon>
        <taxon>Aquipseudomonas</taxon>
    </lineage>
</organism>
<dbReference type="SUPFAM" id="SSF69318">
    <property type="entry name" value="Integrin alpha N-terminal domain"/>
    <property type="match status" value="1"/>
</dbReference>
<accession>A0A6M8FEV2</accession>
<evidence type="ECO:0008006" key="4">
    <source>
        <dbReference type="Google" id="ProtNLM"/>
    </source>
</evidence>
<feature type="signal peptide" evidence="1">
    <location>
        <begin position="1"/>
        <end position="20"/>
    </location>
</feature>